<dbReference type="SMART" id="SM00355">
    <property type="entry name" value="ZnF_C2H2"/>
    <property type="match status" value="3"/>
</dbReference>
<organism evidence="3 4">
    <name type="scientific">Paragonimus heterotremus</name>
    <dbReference type="NCBI Taxonomy" id="100268"/>
    <lineage>
        <taxon>Eukaryota</taxon>
        <taxon>Metazoa</taxon>
        <taxon>Spiralia</taxon>
        <taxon>Lophotrochozoa</taxon>
        <taxon>Platyhelminthes</taxon>
        <taxon>Trematoda</taxon>
        <taxon>Digenea</taxon>
        <taxon>Plagiorchiida</taxon>
        <taxon>Troglotremata</taxon>
        <taxon>Troglotrematidae</taxon>
        <taxon>Paragonimus</taxon>
    </lineage>
</organism>
<feature type="region of interest" description="Disordered" evidence="1">
    <location>
        <begin position="1167"/>
        <end position="1225"/>
    </location>
</feature>
<evidence type="ECO:0000313" key="4">
    <source>
        <dbReference type="Proteomes" id="UP000748531"/>
    </source>
</evidence>
<dbReference type="EMBL" id="LUCH01002343">
    <property type="protein sequence ID" value="KAF5401628.1"/>
    <property type="molecule type" value="Genomic_DNA"/>
</dbReference>
<dbReference type="OrthoDB" id="6270588at2759"/>
<feature type="region of interest" description="Disordered" evidence="1">
    <location>
        <begin position="562"/>
        <end position="593"/>
    </location>
</feature>
<keyword evidence="4" id="KW-1185">Reference proteome</keyword>
<feature type="compositionally biased region" description="Polar residues" evidence="1">
    <location>
        <begin position="1209"/>
        <end position="1225"/>
    </location>
</feature>
<comment type="caution">
    <text evidence="3">The sequence shown here is derived from an EMBL/GenBank/DDBJ whole genome shotgun (WGS) entry which is preliminary data.</text>
</comment>
<feature type="domain" description="C2H2-type" evidence="2">
    <location>
        <begin position="400"/>
        <end position="423"/>
    </location>
</feature>
<feature type="region of interest" description="Disordered" evidence="1">
    <location>
        <begin position="839"/>
        <end position="868"/>
    </location>
</feature>
<dbReference type="Proteomes" id="UP000748531">
    <property type="component" value="Unassembled WGS sequence"/>
</dbReference>
<reference evidence="3" key="1">
    <citation type="submission" date="2019-05" db="EMBL/GenBank/DDBJ databases">
        <title>Annotation for the trematode Paragonimus heterotremus.</title>
        <authorList>
            <person name="Choi Y.-J."/>
        </authorList>
    </citation>
    <scope>NUCLEOTIDE SEQUENCE</scope>
    <source>
        <strain evidence="3">LC</strain>
    </source>
</reference>
<sequence>MLNPDEAARKMPKKYSNFVSPGDILFSTVAGGPAHVHSPEEFQQRLDHFNSNTRLGCSPASLSNSLLDPNIELPTISVCEVDAVLSNICSSSLSSLSSKVIPADAQRSSRRAFIRSQVPESSLRRSLSPEGLFSTDSCESVFHLRNLSAIPKTDVTCSKGTPSPLNARRAFSFSVNIVSNGRKGLFESAHTDFRDLHTTRDSHKPLGYASSSSKNFTVSNHETSSDSLIGGRTCIMPDYLPKSSQPVADFNKCLFIPTSNVKDHQILNQHDSKLGKDEGKLEQRLHLIPVNTFTVSRSPFDGLDLATSSRRIRHPPAAAFDAYKCREENLSVRRANQAQFCFSRVLHGPGANSLVENTTVSEFNSSVSTQPIAKSCKPPLSTVPLSCLPCSWDERFKYVCPHPRCGCRYQAEPSLLRHLSKYHGEPIDVVQQKRQAPRLSVRRRPASEERSPVQDGNEFGPRSISNAHLLCGTMTPLSLDRSDPSYCTRLPSDPACLAHQSSLPAVTVTHVYRNTDMSSQVRSQTNTRVIDLTNESGPTQLLQSSSTTPIVFTGQTLQQESIEPVPASDGPQPADFTRLSQSAQPNGHEPSTVATTILTRPPRLRSASGSDGGMSALETCGGLVATPSNNQCSRAFADFATVPFAKEHLKTRKSLEDDPGSVDTETHSDIGRRRTLSTGAEPRSFYRSNDHTSTSLLRLTGQTNSCATCPSCGFGLDETELKHREWMSGVRALTYSKTDSICCPIDGCTHVCLGRADLSAHLTNCHFPEVKNQLVRLIFACPVKDCQMVCADEKNFQTHFNRHLFGYLPGDLSGLFPPIPLAPTVGDLKAHSVNLDLDSPSPSGVTNSEPKIPSLSNPLSPTRPGSFPLVEPISVDRLTPSKRGVCSSLTPSLSPSTKSDRSESISTNLSSTLDHMNESLECQTAERQAFTTPQALTVDIPFSVSSSHNSTQCRIRQNDVVEQYLLPSSTPAVSDPDLTDHRNLLSALDLIPDDILMELLKEERPGIWGDGSNVQTSVCSAPHTWDSLEFIQPDLDPKPNDSHVGDINSNPGTQAETVISESDNRDPFLEKTDACSEHLNSCTTLPVPGSTCWVPSPVVHETWSSAISNERHPTSALSDMDNLGLDDCVNNMLDCPRHVLSDLTAALILPDVERRLKASISTKKWTMAATAPPTTPSSGYPIQPDSLSPTGLRNGRRACCTGKRRRNASESSPTTLQRDSTPTQSLMEHVHSALPFKSMKHVDSEGTADFHNATCFPMDGNLPFNESNVLMTVGRTSKSPTSLRFVEANTQPVQASSLRPQFFLDSDHSQLNVTTETSMFQPTLESTFASHASSAKLSEVEPKKRRRKLIKLMTVTSGSRQVSNVLPERDYSPPLCAPRTVLPRRHSMIYCNLLNSTNSSH</sequence>
<evidence type="ECO:0000313" key="3">
    <source>
        <dbReference type="EMBL" id="KAF5401628.1"/>
    </source>
</evidence>
<accession>A0A8J4SM32</accession>
<feature type="region of interest" description="Disordered" evidence="1">
    <location>
        <begin position="652"/>
        <end position="688"/>
    </location>
</feature>
<dbReference type="InterPro" id="IPR013087">
    <property type="entry name" value="Znf_C2H2_type"/>
</dbReference>
<protein>
    <recommendedName>
        <fullName evidence="2">C2H2-type domain-containing protein</fullName>
    </recommendedName>
</protein>
<feature type="region of interest" description="Disordered" evidence="1">
    <location>
        <begin position="427"/>
        <end position="461"/>
    </location>
</feature>
<gene>
    <name evidence="3" type="ORF">PHET_05031</name>
</gene>
<name>A0A8J4SM32_9TREM</name>
<proteinExistence type="predicted"/>
<feature type="compositionally biased region" description="Polar residues" evidence="1">
    <location>
        <begin position="1177"/>
        <end position="1191"/>
    </location>
</feature>
<feature type="compositionally biased region" description="Low complexity" evidence="1">
    <location>
        <begin position="887"/>
        <end position="897"/>
    </location>
</feature>
<dbReference type="PROSITE" id="PS00028">
    <property type="entry name" value="ZINC_FINGER_C2H2_1"/>
    <property type="match status" value="1"/>
</dbReference>
<feature type="region of interest" description="Disordered" evidence="1">
    <location>
        <begin position="881"/>
        <end position="906"/>
    </location>
</feature>
<evidence type="ECO:0000259" key="2">
    <source>
        <dbReference type="PROSITE" id="PS00028"/>
    </source>
</evidence>
<feature type="compositionally biased region" description="Polar residues" evidence="1">
    <location>
        <begin position="840"/>
        <end position="860"/>
    </location>
</feature>
<evidence type="ECO:0000256" key="1">
    <source>
        <dbReference type="SAM" id="MobiDB-lite"/>
    </source>
</evidence>